<sequence>MTTLQTVLLSTKGEVRKANIALTAEGLLTLENIQKYFKKKEMPEMVCEYEYDQKVLFVFGYKTGKKDKENKTELPDPHAEVILYGDAIVVASLSHKWDTPVPFIVDQWTALCQGEEDEEEEDEEEEEEEVEEEEDAKSVKDDFDISDTEEDVLPDKEEVEEEVVPVVKRKRAPVYSKVDTNALKEEISIESTPESNPIRAKYLQHLSFLESEFSKEEIRLLEKAIFESSFQSAQKHYIPRNWKAAPFCEIYQQIVRSVLSNIHPQSPVKNTRLLLRVKEGEFPLNAIPFMTSYEMFPEHWFALKDKLLQREQKILEGNKSRATDQFKCRRCQKRECTYYELQTRSADEPMTIFITCLNCGKEWRQGG</sequence>
<dbReference type="PROSITE" id="PS00466">
    <property type="entry name" value="ZF_TFIIS_1"/>
    <property type="match status" value="1"/>
</dbReference>
<proteinExistence type="predicted"/>
<evidence type="ECO:0000256" key="4">
    <source>
        <dbReference type="SAM" id="MobiDB-lite"/>
    </source>
</evidence>
<dbReference type="EMBL" id="MN740968">
    <property type="protein sequence ID" value="QHU20481.1"/>
    <property type="molecule type" value="Genomic_DNA"/>
</dbReference>
<evidence type="ECO:0000256" key="3">
    <source>
        <dbReference type="ARBA" id="ARBA00022833"/>
    </source>
</evidence>
<evidence type="ECO:0000256" key="2">
    <source>
        <dbReference type="ARBA" id="ARBA00022771"/>
    </source>
</evidence>
<dbReference type="CDD" id="cd13749">
    <property type="entry name" value="Zn-ribbon_TFIIS"/>
    <property type="match status" value="1"/>
</dbReference>
<dbReference type="Gene3D" id="2.20.25.10">
    <property type="match status" value="1"/>
</dbReference>
<evidence type="ECO:0000259" key="5">
    <source>
        <dbReference type="PROSITE" id="PS51133"/>
    </source>
</evidence>
<dbReference type="InterPro" id="IPR001222">
    <property type="entry name" value="Znf_TFIIS"/>
</dbReference>
<dbReference type="PROSITE" id="PS51133">
    <property type="entry name" value="ZF_TFIIS_2"/>
    <property type="match status" value="1"/>
</dbReference>
<feature type="region of interest" description="Disordered" evidence="4">
    <location>
        <begin position="113"/>
        <end position="158"/>
    </location>
</feature>
<keyword evidence="2" id="KW-0863">Zinc-finger</keyword>
<accession>A0A6C0KTE6</accession>
<dbReference type="SMART" id="SM00440">
    <property type="entry name" value="ZnF_C2C2"/>
    <property type="match status" value="1"/>
</dbReference>
<keyword evidence="3" id="KW-0862">Zinc</keyword>
<evidence type="ECO:0000256" key="1">
    <source>
        <dbReference type="ARBA" id="ARBA00022723"/>
    </source>
</evidence>
<keyword evidence="1" id="KW-0479">Metal-binding</keyword>
<protein>
    <recommendedName>
        <fullName evidence="5">TFIIS-type domain-containing protein</fullName>
    </recommendedName>
</protein>
<dbReference type="GO" id="GO:0006351">
    <property type="term" value="P:DNA-templated transcription"/>
    <property type="evidence" value="ECO:0007669"/>
    <property type="project" value="InterPro"/>
</dbReference>
<dbReference type="Pfam" id="PF01096">
    <property type="entry name" value="Zn_ribbon_TFIIS"/>
    <property type="match status" value="1"/>
</dbReference>
<dbReference type="PANTHER" id="PTHR11477">
    <property type="entry name" value="TRANSCRIPTION FACTOR S-II ZINC FINGER DOMAIN-CONTAINING PROTEIN"/>
    <property type="match status" value="1"/>
</dbReference>
<organism evidence="6">
    <name type="scientific">viral metagenome</name>
    <dbReference type="NCBI Taxonomy" id="1070528"/>
    <lineage>
        <taxon>unclassified sequences</taxon>
        <taxon>metagenomes</taxon>
        <taxon>organismal metagenomes</taxon>
    </lineage>
</organism>
<feature type="compositionally biased region" description="Acidic residues" evidence="4">
    <location>
        <begin position="114"/>
        <end position="135"/>
    </location>
</feature>
<dbReference type="GO" id="GO:0005634">
    <property type="term" value="C:nucleus"/>
    <property type="evidence" value="ECO:0007669"/>
    <property type="project" value="TreeGrafter"/>
</dbReference>
<dbReference type="AlphaFoldDB" id="A0A6C0KTE6"/>
<name>A0A6C0KTE6_9ZZZZ</name>
<feature type="domain" description="TFIIS-type" evidence="5">
    <location>
        <begin position="324"/>
        <end position="364"/>
    </location>
</feature>
<dbReference type="GO" id="GO:0008270">
    <property type="term" value="F:zinc ion binding"/>
    <property type="evidence" value="ECO:0007669"/>
    <property type="project" value="UniProtKB-KW"/>
</dbReference>
<dbReference type="PANTHER" id="PTHR11477:SF0">
    <property type="entry name" value="IP08861P-RELATED"/>
    <property type="match status" value="1"/>
</dbReference>
<dbReference type="SUPFAM" id="SSF57783">
    <property type="entry name" value="Zinc beta-ribbon"/>
    <property type="match status" value="1"/>
</dbReference>
<dbReference type="GO" id="GO:0003676">
    <property type="term" value="F:nucleic acid binding"/>
    <property type="evidence" value="ECO:0007669"/>
    <property type="project" value="InterPro"/>
</dbReference>
<reference evidence="6" key="1">
    <citation type="journal article" date="2020" name="Nature">
        <title>Giant virus diversity and host interactions through global metagenomics.</title>
        <authorList>
            <person name="Schulz F."/>
            <person name="Roux S."/>
            <person name="Paez-Espino D."/>
            <person name="Jungbluth S."/>
            <person name="Walsh D.A."/>
            <person name="Denef V.J."/>
            <person name="McMahon K.D."/>
            <person name="Konstantinidis K.T."/>
            <person name="Eloe-Fadrosh E.A."/>
            <person name="Kyrpides N.C."/>
            <person name="Woyke T."/>
        </authorList>
    </citation>
    <scope>NUCLEOTIDE SEQUENCE</scope>
    <source>
        <strain evidence="6">GVMAG-S-3300013093-109</strain>
    </source>
</reference>
<evidence type="ECO:0000313" key="6">
    <source>
        <dbReference type="EMBL" id="QHU20481.1"/>
    </source>
</evidence>
<feature type="compositionally biased region" description="Acidic residues" evidence="4">
    <location>
        <begin position="144"/>
        <end position="158"/>
    </location>
</feature>